<dbReference type="SUPFAM" id="SSF48452">
    <property type="entry name" value="TPR-like"/>
    <property type="match status" value="1"/>
</dbReference>
<evidence type="ECO:0000259" key="7">
    <source>
        <dbReference type="PROSITE" id="PS51755"/>
    </source>
</evidence>
<protein>
    <submittedName>
        <fullName evidence="8">BTAD domain-containing putative transcriptional regulator</fullName>
    </submittedName>
</protein>
<evidence type="ECO:0000256" key="1">
    <source>
        <dbReference type="ARBA" id="ARBA00005820"/>
    </source>
</evidence>
<dbReference type="InterPro" id="IPR011990">
    <property type="entry name" value="TPR-like_helical_dom_sf"/>
</dbReference>
<dbReference type="Gene3D" id="1.25.40.10">
    <property type="entry name" value="Tetratricopeptide repeat domain"/>
    <property type="match status" value="1"/>
</dbReference>
<dbReference type="EMBL" id="CP163443">
    <property type="protein sequence ID" value="XDQ57030.1"/>
    <property type="molecule type" value="Genomic_DNA"/>
</dbReference>
<dbReference type="InterPro" id="IPR001867">
    <property type="entry name" value="OmpR/PhoB-type_DNA-bd"/>
</dbReference>
<accession>A0AB39RM50</accession>
<evidence type="ECO:0000256" key="6">
    <source>
        <dbReference type="PROSITE-ProRule" id="PRU01091"/>
    </source>
</evidence>
<keyword evidence="2" id="KW-0902">Two-component regulatory system</keyword>
<dbReference type="GO" id="GO:0003677">
    <property type="term" value="F:DNA binding"/>
    <property type="evidence" value="ECO:0007669"/>
    <property type="project" value="UniProtKB-UniRule"/>
</dbReference>
<keyword evidence="4 6" id="KW-0238">DNA-binding</keyword>
<dbReference type="Gene3D" id="1.10.10.10">
    <property type="entry name" value="Winged helix-like DNA-binding domain superfamily/Winged helix DNA-binding domain"/>
    <property type="match status" value="1"/>
</dbReference>
<dbReference type="GO" id="GO:0000160">
    <property type="term" value="P:phosphorelay signal transduction system"/>
    <property type="evidence" value="ECO:0007669"/>
    <property type="project" value="UniProtKB-KW"/>
</dbReference>
<proteinExistence type="inferred from homology"/>
<feature type="domain" description="OmpR/PhoB-type" evidence="7">
    <location>
        <begin position="1"/>
        <end position="92"/>
    </location>
</feature>
<dbReference type="InterPro" id="IPR016032">
    <property type="entry name" value="Sig_transdc_resp-reg_C-effctor"/>
</dbReference>
<dbReference type="SMART" id="SM00862">
    <property type="entry name" value="Trans_reg_C"/>
    <property type="match status" value="1"/>
</dbReference>
<reference evidence="8" key="1">
    <citation type="submission" date="2024-07" db="EMBL/GenBank/DDBJ databases">
        <authorList>
            <person name="Yu S.T."/>
        </authorList>
    </citation>
    <scope>NUCLEOTIDE SEQUENCE</scope>
    <source>
        <strain evidence="8">R41</strain>
    </source>
</reference>
<evidence type="ECO:0000256" key="3">
    <source>
        <dbReference type="ARBA" id="ARBA00023015"/>
    </source>
</evidence>
<dbReference type="SMART" id="SM01043">
    <property type="entry name" value="BTAD"/>
    <property type="match status" value="1"/>
</dbReference>
<dbReference type="InterPro" id="IPR036388">
    <property type="entry name" value="WH-like_DNA-bd_sf"/>
</dbReference>
<dbReference type="Pfam" id="PF00486">
    <property type="entry name" value="Trans_reg_C"/>
    <property type="match status" value="1"/>
</dbReference>
<dbReference type="GO" id="GO:0006355">
    <property type="term" value="P:regulation of DNA-templated transcription"/>
    <property type="evidence" value="ECO:0007669"/>
    <property type="project" value="InterPro"/>
</dbReference>
<feature type="DNA-binding region" description="OmpR/PhoB-type" evidence="6">
    <location>
        <begin position="1"/>
        <end position="92"/>
    </location>
</feature>
<comment type="similarity">
    <text evidence="1">Belongs to the AfsR/DnrI/RedD regulatory family.</text>
</comment>
<name>A0AB39RM50_9ACTN</name>
<evidence type="ECO:0000256" key="2">
    <source>
        <dbReference type="ARBA" id="ARBA00023012"/>
    </source>
</evidence>
<dbReference type="PROSITE" id="PS51755">
    <property type="entry name" value="OMPR_PHOB"/>
    <property type="match status" value="1"/>
</dbReference>
<dbReference type="Pfam" id="PF03704">
    <property type="entry name" value="BTAD"/>
    <property type="match status" value="1"/>
</dbReference>
<dbReference type="SUPFAM" id="SSF46894">
    <property type="entry name" value="C-terminal effector domain of the bipartite response regulators"/>
    <property type="match status" value="1"/>
</dbReference>
<dbReference type="PANTHER" id="PTHR35807:SF1">
    <property type="entry name" value="TRANSCRIPTIONAL REGULATOR REDD"/>
    <property type="match status" value="1"/>
</dbReference>
<evidence type="ECO:0000313" key="8">
    <source>
        <dbReference type="EMBL" id="XDQ57030.1"/>
    </source>
</evidence>
<dbReference type="PANTHER" id="PTHR35807">
    <property type="entry name" value="TRANSCRIPTIONAL REGULATOR REDD-RELATED"/>
    <property type="match status" value="1"/>
</dbReference>
<organism evidence="8">
    <name type="scientific">Streptomyces sp. R41</name>
    <dbReference type="NCBI Taxonomy" id="3238632"/>
    <lineage>
        <taxon>Bacteria</taxon>
        <taxon>Bacillati</taxon>
        <taxon>Actinomycetota</taxon>
        <taxon>Actinomycetes</taxon>
        <taxon>Kitasatosporales</taxon>
        <taxon>Streptomycetaceae</taxon>
        <taxon>Streptomyces</taxon>
    </lineage>
</organism>
<evidence type="ECO:0000256" key="5">
    <source>
        <dbReference type="ARBA" id="ARBA00023163"/>
    </source>
</evidence>
<keyword evidence="3" id="KW-0805">Transcription regulation</keyword>
<sequence length="260" mass="28485">MTVRSTGGQAVPTAPKPRQLLALLAARAGLVVPVDLLVDELWQDNPPARVLTVVQTYIMQLRQSLARAQGASTAEVTRETLPFTGWGYRLVVDRERSDASVFAQYAEQGRRALLNGENDRASALLRRALQVWRGPALADVHVGAHLLAHRTSLTESRLGVIEQRVEADLRIGRHHELIDELTGLVARYPLHENLCALLIIALYRAGQPARALDAFELLRTNLREALGIDPSPRVRTLRQAVLDAAPCAESGEPLRAGCPS</sequence>
<dbReference type="RefSeq" id="WP_369250101.1">
    <property type="nucleotide sequence ID" value="NZ_CP163443.1"/>
</dbReference>
<dbReference type="InterPro" id="IPR005158">
    <property type="entry name" value="BTAD"/>
</dbReference>
<keyword evidence="5" id="KW-0804">Transcription</keyword>
<dbReference type="CDD" id="cd15831">
    <property type="entry name" value="BTAD"/>
    <property type="match status" value="1"/>
</dbReference>
<dbReference type="InterPro" id="IPR051677">
    <property type="entry name" value="AfsR-DnrI-RedD_regulator"/>
</dbReference>
<evidence type="ECO:0000256" key="4">
    <source>
        <dbReference type="ARBA" id="ARBA00023125"/>
    </source>
</evidence>
<dbReference type="AlphaFoldDB" id="A0AB39RM50"/>
<gene>
    <name evidence="8" type="ORF">AB5J53_37775</name>
</gene>